<evidence type="ECO:0000256" key="2">
    <source>
        <dbReference type="ARBA" id="ARBA00022485"/>
    </source>
</evidence>
<proteinExistence type="inferred from homology"/>
<dbReference type="InterPro" id="IPR004383">
    <property type="entry name" value="rRNA_lsu_MTrfase_RlmN/Cfr"/>
</dbReference>
<feature type="binding site" evidence="11">
    <location>
        <position position="118"/>
    </location>
    <ligand>
        <name>[4Fe-4S] cluster</name>
        <dbReference type="ChEBI" id="CHEBI:49883"/>
        <note>4Fe-4S-S-AdoMet</note>
    </ligand>
</feature>
<dbReference type="GO" id="GO:0002935">
    <property type="term" value="F:tRNA (adenine(37)-C2)-methyltransferase activity"/>
    <property type="evidence" value="ECO:0007669"/>
    <property type="project" value="UniProtKB-UniRule"/>
</dbReference>
<dbReference type="GO" id="GO:0051539">
    <property type="term" value="F:4 iron, 4 sulfur cluster binding"/>
    <property type="evidence" value="ECO:0007669"/>
    <property type="project" value="UniProtKB-UniRule"/>
</dbReference>
<dbReference type="Gene3D" id="3.20.20.70">
    <property type="entry name" value="Aldolase class I"/>
    <property type="match status" value="1"/>
</dbReference>
<dbReference type="InterPro" id="IPR040072">
    <property type="entry name" value="Methyltransferase_A"/>
</dbReference>
<comment type="function">
    <text evidence="11">Specifically methylates position 2 of adenine 2503 in 23S rRNA and position 2 of adenine 37 in tRNAs.</text>
</comment>
<dbReference type="GO" id="GO:0070475">
    <property type="term" value="P:rRNA base methylation"/>
    <property type="evidence" value="ECO:0007669"/>
    <property type="project" value="UniProtKB-UniRule"/>
</dbReference>
<evidence type="ECO:0000256" key="10">
    <source>
        <dbReference type="ARBA" id="ARBA00023014"/>
    </source>
</evidence>
<dbReference type="PIRSF" id="PIRSF006004">
    <property type="entry name" value="CHP00048"/>
    <property type="match status" value="1"/>
</dbReference>
<evidence type="ECO:0000313" key="14">
    <source>
        <dbReference type="Proteomes" id="UP000177126"/>
    </source>
</evidence>
<dbReference type="GO" id="GO:0005737">
    <property type="term" value="C:cytoplasm"/>
    <property type="evidence" value="ECO:0007669"/>
    <property type="project" value="UniProtKB-SubCell"/>
</dbReference>
<dbReference type="EC" id="2.1.1.192" evidence="11"/>
<comment type="catalytic activity">
    <reaction evidence="11">
        <text>adenosine(2503) in 23S rRNA + 2 reduced [2Fe-2S]-[ferredoxin] + 2 S-adenosyl-L-methionine = 2-methyladenosine(2503) in 23S rRNA + 5'-deoxyadenosine + L-methionine + 2 oxidized [2Fe-2S]-[ferredoxin] + S-adenosyl-L-homocysteine</text>
        <dbReference type="Rhea" id="RHEA:42916"/>
        <dbReference type="Rhea" id="RHEA-COMP:10000"/>
        <dbReference type="Rhea" id="RHEA-COMP:10001"/>
        <dbReference type="Rhea" id="RHEA-COMP:10152"/>
        <dbReference type="Rhea" id="RHEA-COMP:10282"/>
        <dbReference type="ChEBI" id="CHEBI:17319"/>
        <dbReference type="ChEBI" id="CHEBI:33737"/>
        <dbReference type="ChEBI" id="CHEBI:33738"/>
        <dbReference type="ChEBI" id="CHEBI:57844"/>
        <dbReference type="ChEBI" id="CHEBI:57856"/>
        <dbReference type="ChEBI" id="CHEBI:59789"/>
        <dbReference type="ChEBI" id="CHEBI:74411"/>
        <dbReference type="ChEBI" id="CHEBI:74497"/>
        <dbReference type="EC" id="2.1.1.192"/>
    </reaction>
</comment>
<keyword evidence="5 11" id="KW-0489">Methyltransferase</keyword>
<name>A0A1G2FSF5_9BACT</name>
<evidence type="ECO:0000256" key="3">
    <source>
        <dbReference type="ARBA" id="ARBA00022490"/>
    </source>
</evidence>
<dbReference type="GO" id="GO:0000049">
    <property type="term" value="F:tRNA binding"/>
    <property type="evidence" value="ECO:0007669"/>
    <property type="project" value="UniProtKB-UniRule"/>
</dbReference>
<accession>A0A1G2FSF5</accession>
<dbReference type="PROSITE" id="PS51918">
    <property type="entry name" value="RADICAL_SAM"/>
    <property type="match status" value="1"/>
</dbReference>
<feature type="binding site" evidence="11">
    <location>
        <position position="322"/>
    </location>
    <ligand>
        <name>S-adenosyl-L-methionine</name>
        <dbReference type="ChEBI" id="CHEBI:59789"/>
    </ligand>
</feature>
<dbReference type="SUPFAM" id="SSF102114">
    <property type="entry name" value="Radical SAM enzymes"/>
    <property type="match status" value="1"/>
</dbReference>
<protein>
    <recommendedName>
        <fullName evidence="11">Probable dual-specificity RNA methyltransferase RlmN</fullName>
        <ecNumber evidence="11">2.1.1.192</ecNumber>
    </recommendedName>
    <alternativeName>
        <fullName evidence="11">23S rRNA (adenine(2503)-C(2))-methyltransferase</fullName>
    </alternativeName>
    <alternativeName>
        <fullName evidence="11">23S rRNA m2A2503 methyltransferase</fullName>
    </alternativeName>
    <alternativeName>
        <fullName evidence="11">Ribosomal RNA large subunit methyltransferase N</fullName>
    </alternativeName>
    <alternativeName>
        <fullName evidence="11">tRNA (adenine(37)-C(2))-methyltransferase</fullName>
    </alternativeName>
    <alternativeName>
        <fullName evidence="11">tRNA m2A37 methyltransferase</fullName>
    </alternativeName>
</protein>
<dbReference type="SFLD" id="SFLDG01062">
    <property type="entry name" value="methyltransferase_(Class_A)"/>
    <property type="match status" value="1"/>
</dbReference>
<dbReference type="GO" id="GO:0070040">
    <property type="term" value="F:rRNA (adenine(2503)-C2-)-methyltransferase activity"/>
    <property type="evidence" value="ECO:0007669"/>
    <property type="project" value="UniProtKB-UniRule"/>
</dbReference>
<evidence type="ECO:0000256" key="8">
    <source>
        <dbReference type="ARBA" id="ARBA00022723"/>
    </source>
</evidence>
<comment type="subcellular location">
    <subcellularLocation>
        <location evidence="1 11">Cytoplasm</location>
    </subcellularLocation>
</comment>
<feature type="binding site" evidence="11">
    <location>
        <begin position="246"/>
        <end position="248"/>
    </location>
    <ligand>
        <name>S-adenosyl-L-methionine</name>
        <dbReference type="ChEBI" id="CHEBI:59789"/>
    </ligand>
</feature>
<dbReference type="NCBIfam" id="TIGR00048">
    <property type="entry name" value="rRNA_mod_RlmN"/>
    <property type="match status" value="1"/>
</dbReference>
<keyword evidence="9 11" id="KW-0408">Iron</keyword>
<dbReference type="GO" id="GO:0030488">
    <property type="term" value="P:tRNA methylation"/>
    <property type="evidence" value="ECO:0007669"/>
    <property type="project" value="UniProtKB-UniRule"/>
</dbReference>
<evidence type="ECO:0000256" key="7">
    <source>
        <dbReference type="ARBA" id="ARBA00022691"/>
    </source>
</evidence>
<keyword evidence="7 11" id="KW-0949">S-adenosyl-L-methionine</keyword>
<feature type="active site" description="Proton acceptor" evidence="11">
    <location>
        <position position="81"/>
    </location>
</feature>
<feature type="binding site" evidence="11">
    <location>
        <position position="223"/>
    </location>
    <ligand>
        <name>S-adenosyl-L-methionine</name>
        <dbReference type="ChEBI" id="CHEBI:59789"/>
    </ligand>
</feature>
<feature type="binding site" evidence="11">
    <location>
        <position position="125"/>
    </location>
    <ligand>
        <name>[4Fe-4S] cluster</name>
        <dbReference type="ChEBI" id="CHEBI:49883"/>
        <note>4Fe-4S-S-AdoMet</note>
    </ligand>
</feature>
<organism evidence="13 14">
    <name type="scientific">Candidatus Portnoybacteria bacterium RIFCSPLOWO2_02_FULL_39_11</name>
    <dbReference type="NCBI Taxonomy" id="1802001"/>
    <lineage>
        <taxon>Bacteria</taxon>
        <taxon>Candidatus Portnoyibacteriota</taxon>
    </lineage>
</organism>
<keyword evidence="8 11" id="KW-0479">Metal-binding</keyword>
<dbReference type="PANTHER" id="PTHR30544:SF5">
    <property type="entry name" value="RADICAL SAM CORE DOMAIN-CONTAINING PROTEIN"/>
    <property type="match status" value="1"/>
</dbReference>
<dbReference type="InterPro" id="IPR058240">
    <property type="entry name" value="rSAM_sf"/>
</dbReference>
<gene>
    <name evidence="11" type="primary">rlmN</name>
    <name evidence="13" type="ORF">A3B04_01710</name>
</gene>
<dbReference type="PANTHER" id="PTHR30544">
    <property type="entry name" value="23S RRNA METHYLTRANSFERASE"/>
    <property type="match status" value="1"/>
</dbReference>
<dbReference type="HAMAP" id="MF_01849">
    <property type="entry name" value="RNA_methyltr_RlmN"/>
    <property type="match status" value="1"/>
</dbReference>
<dbReference type="EMBL" id="MHNF01000021">
    <property type="protein sequence ID" value="OGZ41016.1"/>
    <property type="molecule type" value="Genomic_DNA"/>
</dbReference>
<keyword evidence="3 11" id="KW-0963">Cytoplasm</keyword>
<sequence length="369" mass="41202">MNFDDIDKILANEPKFRVKQVRQLIWRDLIASWDEATTLPIELRAKLKAEAPLEIKAEVFEDDDGQSAKALITLEDGLNVETVLMRHTLRQAQGIRSKQGQGVNVGRNTVCVSSQIGCPLGCLFCATGKMGFKRNLSAGEIAEQVLFWARWLNHGLRGFETDNADNKIHPQNQPKIRAIRGINNIVFMGMGEPFLNYNNVFSAVKILNDDNLLGIGARHISISTAGIVDGIERMAQDMPQINLAISLHAPNDELRQKLMPVDKKYPLAVVMAAAEDYAEGTNRKLMFEYIMIKGVNDSLEQAKELVKLLNNRLYFINLIVYNKTGDFAPSDASQVKKFKDVLIKAGVQALERYRFGQDIKGACGQLAVK</sequence>
<evidence type="ECO:0000256" key="4">
    <source>
        <dbReference type="ARBA" id="ARBA00022552"/>
    </source>
</evidence>
<reference evidence="13 14" key="1">
    <citation type="journal article" date="2016" name="Nat. Commun.">
        <title>Thousands of microbial genomes shed light on interconnected biogeochemical processes in an aquifer system.</title>
        <authorList>
            <person name="Anantharaman K."/>
            <person name="Brown C.T."/>
            <person name="Hug L.A."/>
            <person name="Sharon I."/>
            <person name="Castelle C.J."/>
            <person name="Probst A.J."/>
            <person name="Thomas B.C."/>
            <person name="Singh A."/>
            <person name="Wilkins M.J."/>
            <person name="Karaoz U."/>
            <person name="Brodie E.L."/>
            <person name="Williams K.H."/>
            <person name="Hubbard S.S."/>
            <person name="Banfield J.F."/>
        </authorList>
    </citation>
    <scope>NUCLEOTIDE SEQUENCE [LARGE SCALE GENOMIC DNA]</scope>
</reference>
<dbReference type="SFLD" id="SFLDF00275">
    <property type="entry name" value="adenosine_C2_methyltransferase"/>
    <property type="match status" value="1"/>
</dbReference>
<evidence type="ECO:0000256" key="1">
    <source>
        <dbReference type="ARBA" id="ARBA00004496"/>
    </source>
</evidence>
<dbReference type="CDD" id="cd01335">
    <property type="entry name" value="Radical_SAM"/>
    <property type="match status" value="1"/>
</dbReference>
<evidence type="ECO:0000256" key="6">
    <source>
        <dbReference type="ARBA" id="ARBA00022679"/>
    </source>
</evidence>
<dbReference type="Gene3D" id="1.10.150.530">
    <property type="match status" value="1"/>
</dbReference>
<feature type="binding site" evidence="11">
    <location>
        <begin position="191"/>
        <end position="192"/>
    </location>
    <ligand>
        <name>S-adenosyl-L-methionine</name>
        <dbReference type="ChEBI" id="CHEBI:59789"/>
    </ligand>
</feature>
<feature type="domain" description="Radical SAM core" evidence="12">
    <location>
        <begin position="104"/>
        <end position="360"/>
    </location>
</feature>
<keyword evidence="4 11" id="KW-0698">rRNA processing</keyword>
<evidence type="ECO:0000313" key="13">
    <source>
        <dbReference type="EMBL" id="OGZ41016.1"/>
    </source>
</evidence>
<dbReference type="FunFam" id="3.20.20.70:FF:000014">
    <property type="entry name" value="Probable dual-specificity RNA methyltransferase RlmN"/>
    <property type="match status" value="1"/>
</dbReference>
<dbReference type="SFLD" id="SFLDS00029">
    <property type="entry name" value="Radical_SAM"/>
    <property type="match status" value="1"/>
</dbReference>
<dbReference type="GO" id="GO:0046872">
    <property type="term" value="F:metal ion binding"/>
    <property type="evidence" value="ECO:0007669"/>
    <property type="project" value="UniProtKB-KW"/>
</dbReference>
<feature type="active site" description="S-methylcysteine intermediate" evidence="11">
    <location>
        <position position="363"/>
    </location>
</feature>
<keyword evidence="6 11" id="KW-0808">Transferase</keyword>
<comment type="cofactor">
    <cofactor evidence="11">
        <name>[4Fe-4S] cluster</name>
        <dbReference type="ChEBI" id="CHEBI:49883"/>
    </cofactor>
    <text evidence="11">Binds 1 [4Fe-4S] cluster. The cluster is coordinated with 3 cysteines and an exchangeable S-adenosyl-L-methionine.</text>
</comment>
<comment type="miscellaneous">
    <text evidence="11">Reaction proceeds by a ping-pong mechanism involving intermediate methylation of a conserved cysteine residue.</text>
</comment>
<dbReference type="InterPro" id="IPR007197">
    <property type="entry name" value="rSAM"/>
</dbReference>
<comment type="caution">
    <text evidence="11">Lacks conserved residue(s) required for the propagation of feature annotation.</text>
</comment>
<feature type="binding site" evidence="11">
    <location>
        <position position="122"/>
    </location>
    <ligand>
        <name>[4Fe-4S] cluster</name>
        <dbReference type="ChEBI" id="CHEBI:49883"/>
        <note>4Fe-4S-S-AdoMet</note>
    </ligand>
</feature>
<dbReference type="InterPro" id="IPR013785">
    <property type="entry name" value="Aldolase_TIM"/>
</dbReference>
<keyword evidence="10 11" id="KW-0411">Iron-sulfur</keyword>
<keyword evidence="2 11" id="KW-0004">4Fe-4S</keyword>
<comment type="catalytic activity">
    <reaction evidence="11">
        <text>adenosine(37) in tRNA + 2 reduced [2Fe-2S]-[ferredoxin] + 2 S-adenosyl-L-methionine = 2-methyladenosine(37) in tRNA + 5'-deoxyadenosine + L-methionine + 2 oxidized [2Fe-2S]-[ferredoxin] + S-adenosyl-L-homocysteine</text>
        <dbReference type="Rhea" id="RHEA:43332"/>
        <dbReference type="Rhea" id="RHEA-COMP:10000"/>
        <dbReference type="Rhea" id="RHEA-COMP:10001"/>
        <dbReference type="Rhea" id="RHEA-COMP:10162"/>
        <dbReference type="Rhea" id="RHEA-COMP:10485"/>
        <dbReference type="ChEBI" id="CHEBI:17319"/>
        <dbReference type="ChEBI" id="CHEBI:33737"/>
        <dbReference type="ChEBI" id="CHEBI:33738"/>
        <dbReference type="ChEBI" id="CHEBI:57844"/>
        <dbReference type="ChEBI" id="CHEBI:57856"/>
        <dbReference type="ChEBI" id="CHEBI:59789"/>
        <dbReference type="ChEBI" id="CHEBI:74411"/>
        <dbReference type="ChEBI" id="CHEBI:74497"/>
        <dbReference type="EC" id="2.1.1.192"/>
    </reaction>
</comment>
<dbReference type="AlphaFoldDB" id="A0A1G2FSF5"/>
<comment type="similarity">
    <text evidence="11">Belongs to the radical SAM superfamily. RlmN family.</text>
</comment>
<evidence type="ECO:0000256" key="11">
    <source>
        <dbReference type="HAMAP-Rule" id="MF_01849"/>
    </source>
</evidence>
<dbReference type="Proteomes" id="UP000177126">
    <property type="component" value="Unassembled WGS sequence"/>
</dbReference>
<keyword evidence="11" id="KW-1015">Disulfide bond</keyword>
<evidence type="ECO:0000256" key="5">
    <source>
        <dbReference type="ARBA" id="ARBA00022603"/>
    </source>
</evidence>
<dbReference type="GO" id="GO:0019843">
    <property type="term" value="F:rRNA binding"/>
    <property type="evidence" value="ECO:0007669"/>
    <property type="project" value="UniProtKB-UniRule"/>
</dbReference>
<evidence type="ECO:0000259" key="12">
    <source>
        <dbReference type="PROSITE" id="PS51918"/>
    </source>
</evidence>
<comment type="caution">
    <text evidence="13">The sequence shown here is derived from an EMBL/GenBank/DDBJ whole genome shotgun (WGS) entry which is preliminary data.</text>
</comment>
<dbReference type="InterPro" id="IPR027492">
    <property type="entry name" value="RNA_MTrfase_RlmN"/>
</dbReference>
<keyword evidence="11" id="KW-0819">tRNA processing</keyword>
<dbReference type="Pfam" id="PF04055">
    <property type="entry name" value="Radical_SAM"/>
    <property type="match status" value="1"/>
</dbReference>
<evidence type="ECO:0000256" key="9">
    <source>
        <dbReference type="ARBA" id="ARBA00023004"/>
    </source>
</evidence>